<dbReference type="PANTHER" id="PTHR13710:SF105">
    <property type="entry name" value="ATP-DEPENDENT DNA HELICASE Q1"/>
    <property type="match status" value="1"/>
</dbReference>
<keyword evidence="2" id="KW-0238">DNA-binding</keyword>
<evidence type="ECO:0000256" key="5">
    <source>
        <dbReference type="ARBA" id="ARBA00034808"/>
    </source>
</evidence>
<dbReference type="GO" id="GO:0003677">
    <property type="term" value="F:DNA binding"/>
    <property type="evidence" value="ECO:0007669"/>
    <property type="project" value="UniProtKB-KW"/>
</dbReference>
<dbReference type="GO" id="GO:0005694">
    <property type="term" value="C:chromosome"/>
    <property type="evidence" value="ECO:0007669"/>
    <property type="project" value="TreeGrafter"/>
</dbReference>
<organism evidence="7 8">
    <name type="scientific">Fusarium vanettenii (strain ATCC MYA-4622 / CBS 123669 / FGSC 9596 / NRRL 45880 / 77-13-4)</name>
    <name type="common">Fusarium solani subsp. pisi</name>
    <dbReference type="NCBI Taxonomy" id="660122"/>
    <lineage>
        <taxon>Eukaryota</taxon>
        <taxon>Fungi</taxon>
        <taxon>Dikarya</taxon>
        <taxon>Ascomycota</taxon>
        <taxon>Pezizomycotina</taxon>
        <taxon>Sordariomycetes</taxon>
        <taxon>Hypocreomycetidae</taxon>
        <taxon>Hypocreales</taxon>
        <taxon>Nectriaceae</taxon>
        <taxon>Fusarium</taxon>
        <taxon>Fusarium solani species complex</taxon>
        <taxon>Fusarium vanettenii</taxon>
    </lineage>
</organism>
<dbReference type="PANTHER" id="PTHR13710">
    <property type="entry name" value="DNA HELICASE RECQ FAMILY MEMBER"/>
    <property type="match status" value="1"/>
</dbReference>
<evidence type="ECO:0000256" key="2">
    <source>
        <dbReference type="ARBA" id="ARBA00023125"/>
    </source>
</evidence>
<dbReference type="HOGENOM" id="CLU_1713772_0_0_1"/>
<accession>C7YZQ1</accession>
<evidence type="ECO:0000313" key="8">
    <source>
        <dbReference type="Proteomes" id="UP000005206"/>
    </source>
</evidence>
<dbReference type="OrthoDB" id="4778084at2759"/>
<dbReference type="EMBL" id="GG698904">
    <property type="protein sequence ID" value="EEU42837.1"/>
    <property type="molecule type" value="Genomic_DNA"/>
</dbReference>
<dbReference type="InParanoid" id="C7YZQ1"/>
<name>C7YZQ1_FUSV7</name>
<dbReference type="GO" id="GO:0043138">
    <property type="term" value="F:3'-5' DNA helicase activity"/>
    <property type="evidence" value="ECO:0007669"/>
    <property type="project" value="UniProtKB-EC"/>
</dbReference>
<dbReference type="Proteomes" id="UP000005206">
    <property type="component" value="Chromosome 8"/>
</dbReference>
<dbReference type="EC" id="5.6.2.4" evidence="5"/>
<proteinExistence type="inferred from homology"/>
<dbReference type="VEuPathDB" id="FungiDB:NECHADRAFT_84105"/>
<evidence type="ECO:0000256" key="4">
    <source>
        <dbReference type="ARBA" id="ARBA00034617"/>
    </source>
</evidence>
<keyword evidence="3" id="KW-0413">Isomerase</keyword>
<dbReference type="InterPro" id="IPR027417">
    <property type="entry name" value="P-loop_NTPase"/>
</dbReference>
<dbReference type="KEGG" id="nhe:NECHADRAFT_84105"/>
<dbReference type="Gene3D" id="3.40.50.300">
    <property type="entry name" value="P-loop containing nucleotide triphosphate hydrolases"/>
    <property type="match status" value="1"/>
</dbReference>
<evidence type="ECO:0000256" key="1">
    <source>
        <dbReference type="ARBA" id="ARBA00005446"/>
    </source>
</evidence>
<dbReference type="STRING" id="660122.C7YZQ1"/>
<dbReference type="GO" id="GO:0006281">
    <property type="term" value="P:DNA repair"/>
    <property type="evidence" value="ECO:0007669"/>
    <property type="project" value="TreeGrafter"/>
</dbReference>
<evidence type="ECO:0000259" key="6">
    <source>
        <dbReference type="Pfam" id="PF00270"/>
    </source>
</evidence>
<feature type="domain" description="DEAD/DEAH-box helicase" evidence="6">
    <location>
        <begin position="77"/>
        <end position="144"/>
    </location>
</feature>
<keyword evidence="8" id="KW-1185">Reference proteome</keyword>
<dbReference type="GO" id="GO:0005524">
    <property type="term" value="F:ATP binding"/>
    <property type="evidence" value="ECO:0007669"/>
    <property type="project" value="InterPro"/>
</dbReference>
<protein>
    <recommendedName>
        <fullName evidence="5">DNA 3'-5' helicase</fullName>
        <ecNumber evidence="5">5.6.2.4</ecNumber>
    </recommendedName>
</protein>
<comment type="similarity">
    <text evidence="1">Belongs to the helicase family. RecQ subfamily.</text>
</comment>
<dbReference type="SUPFAM" id="SSF52540">
    <property type="entry name" value="P-loop containing nucleoside triphosphate hydrolases"/>
    <property type="match status" value="1"/>
</dbReference>
<evidence type="ECO:0000313" key="7">
    <source>
        <dbReference type="EMBL" id="EEU42837.1"/>
    </source>
</evidence>
<dbReference type="GeneID" id="9667438"/>
<gene>
    <name evidence="7" type="ORF">NECHADRAFT_84105</name>
</gene>
<sequence>MNNSKAREKWNDLPVVGGHYYCFVPFKYGEQGEMIEEIIHHSDLDLDRQTNQLASLATRVSDDTAKLILHNPTVSITEGQRRAFEAISAGTGENVIFMAPTGLGKTLIYILPAFLEPTGITIVVYPLKALQHNQAARLRAAGITVEIWNDTMR</sequence>
<reference evidence="7 8" key="1">
    <citation type="journal article" date="2009" name="PLoS Genet.">
        <title>The genome of Nectria haematococca: contribution of supernumerary chromosomes to gene expansion.</title>
        <authorList>
            <person name="Coleman J.J."/>
            <person name="Rounsley S.D."/>
            <person name="Rodriguez-Carres M."/>
            <person name="Kuo A."/>
            <person name="Wasmann C.C."/>
            <person name="Grimwood J."/>
            <person name="Schmutz J."/>
            <person name="Taga M."/>
            <person name="White G.J."/>
            <person name="Zhou S."/>
            <person name="Schwartz D.C."/>
            <person name="Freitag M."/>
            <person name="Ma L.J."/>
            <person name="Danchin E.G."/>
            <person name="Henrissat B."/>
            <person name="Coutinho P.M."/>
            <person name="Nelson D.R."/>
            <person name="Straney D."/>
            <person name="Napoli C.A."/>
            <person name="Barker B.M."/>
            <person name="Gribskov M."/>
            <person name="Rep M."/>
            <person name="Kroken S."/>
            <person name="Molnar I."/>
            <person name="Rensing C."/>
            <person name="Kennell J.C."/>
            <person name="Zamora J."/>
            <person name="Farman M.L."/>
            <person name="Selker E.U."/>
            <person name="Salamov A."/>
            <person name="Shapiro H."/>
            <person name="Pangilinan J."/>
            <person name="Lindquist E."/>
            <person name="Lamers C."/>
            <person name="Grigoriev I.V."/>
            <person name="Geiser D.M."/>
            <person name="Covert S.F."/>
            <person name="Temporini E."/>
            <person name="Vanetten H.D."/>
        </authorList>
    </citation>
    <scope>NUCLEOTIDE SEQUENCE [LARGE SCALE GENOMIC DNA]</scope>
    <source>
        <strain evidence="8">ATCC MYA-4622 / CBS 123669 / FGSC 9596 / NRRL 45880 / 77-13-4</strain>
    </source>
</reference>
<dbReference type="AlphaFoldDB" id="C7YZQ1"/>
<dbReference type="RefSeq" id="XP_003048550.1">
    <property type="nucleotide sequence ID" value="XM_003048504.1"/>
</dbReference>
<dbReference type="GO" id="GO:0006310">
    <property type="term" value="P:DNA recombination"/>
    <property type="evidence" value="ECO:0007669"/>
    <property type="project" value="TreeGrafter"/>
</dbReference>
<dbReference type="InterPro" id="IPR011545">
    <property type="entry name" value="DEAD/DEAH_box_helicase_dom"/>
</dbReference>
<comment type="catalytic activity">
    <reaction evidence="4">
        <text>Couples ATP hydrolysis with the unwinding of duplex DNA by translocating in the 3'-5' direction.</text>
        <dbReference type="EC" id="5.6.2.4"/>
    </reaction>
</comment>
<dbReference type="GO" id="GO:0005737">
    <property type="term" value="C:cytoplasm"/>
    <property type="evidence" value="ECO:0007669"/>
    <property type="project" value="TreeGrafter"/>
</dbReference>
<dbReference type="GO" id="GO:0009378">
    <property type="term" value="F:four-way junction helicase activity"/>
    <property type="evidence" value="ECO:0007669"/>
    <property type="project" value="TreeGrafter"/>
</dbReference>
<evidence type="ECO:0000256" key="3">
    <source>
        <dbReference type="ARBA" id="ARBA00023235"/>
    </source>
</evidence>
<dbReference type="Pfam" id="PF00270">
    <property type="entry name" value="DEAD"/>
    <property type="match status" value="1"/>
</dbReference>